<dbReference type="PROSITE" id="PS51257">
    <property type="entry name" value="PROKAR_LIPOPROTEIN"/>
    <property type="match status" value="1"/>
</dbReference>
<reference evidence="2 3" key="1">
    <citation type="submission" date="2020-11" db="EMBL/GenBank/DDBJ databases">
        <title>Erythrobacter sediminis sp. nov., a marine bacterium from a tidal flat of Garorim Bay.</title>
        <authorList>
            <person name="Kim D."/>
            <person name="Yoo Y."/>
            <person name="Kim J.-J."/>
        </authorList>
    </citation>
    <scope>NUCLEOTIDE SEQUENCE [LARGE SCALE GENOMIC DNA]</scope>
    <source>
        <strain evidence="2 3">JGD-13</strain>
    </source>
</reference>
<evidence type="ECO:0000313" key="2">
    <source>
        <dbReference type="EMBL" id="MBH5321150.1"/>
    </source>
</evidence>
<dbReference type="EMBL" id="JAEANY010000001">
    <property type="protein sequence ID" value="MBH5321150.1"/>
    <property type="molecule type" value="Genomic_DNA"/>
</dbReference>
<dbReference type="InterPro" id="IPR019734">
    <property type="entry name" value="TPR_rpt"/>
</dbReference>
<comment type="caution">
    <text evidence="2">The sequence shown here is derived from an EMBL/GenBank/DDBJ whole genome shotgun (WGS) entry which is preliminary data.</text>
</comment>
<keyword evidence="1" id="KW-0732">Signal</keyword>
<dbReference type="InterPro" id="IPR011990">
    <property type="entry name" value="TPR-like_helical_dom_sf"/>
</dbReference>
<accession>A0ABS0MZL5</accession>
<dbReference type="Pfam" id="PF13432">
    <property type="entry name" value="TPR_16"/>
    <property type="match status" value="2"/>
</dbReference>
<evidence type="ECO:0000256" key="1">
    <source>
        <dbReference type="SAM" id="SignalP"/>
    </source>
</evidence>
<gene>
    <name evidence="2" type="ORF">I5L03_00965</name>
</gene>
<dbReference type="PANTHER" id="PTHR12558:SF13">
    <property type="entry name" value="CELL DIVISION CYCLE PROTEIN 27 HOMOLOG"/>
    <property type="match status" value="1"/>
</dbReference>
<dbReference type="Pfam" id="PF14559">
    <property type="entry name" value="TPR_19"/>
    <property type="match status" value="1"/>
</dbReference>
<name>A0ABS0MZL5_9SPHN</name>
<feature type="signal peptide" evidence="1">
    <location>
        <begin position="1"/>
        <end position="18"/>
    </location>
</feature>
<dbReference type="RefSeq" id="WP_197919841.1">
    <property type="nucleotide sequence ID" value="NZ_CAWPTA010000006.1"/>
</dbReference>
<dbReference type="SMART" id="SM00028">
    <property type="entry name" value="TPR"/>
    <property type="match status" value="6"/>
</dbReference>
<protein>
    <submittedName>
        <fullName evidence="2">Tetratricopeptide repeat protein</fullName>
    </submittedName>
</protein>
<dbReference type="Proteomes" id="UP000602442">
    <property type="component" value="Unassembled WGS sequence"/>
</dbReference>
<dbReference type="SUPFAM" id="SSF48452">
    <property type="entry name" value="TPR-like"/>
    <property type="match status" value="4"/>
</dbReference>
<organism evidence="2 3">
    <name type="scientific">Aurantiacibacter sediminis</name>
    <dbReference type="NCBI Taxonomy" id="2793064"/>
    <lineage>
        <taxon>Bacteria</taxon>
        <taxon>Pseudomonadati</taxon>
        <taxon>Pseudomonadota</taxon>
        <taxon>Alphaproteobacteria</taxon>
        <taxon>Sphingomonadales</taxon>
        <taxon>Erythrobacteraceae</taxon>
        <taxon>Aurantiacibacter</taxon>
    </lineage>
</organism>
<keyword evidence="3" id="KW-1185">Reference proteome</keyword>
<proteinExistence type="predicted"/>
<evidence type="ECO:0000313" key="3">
    <source>
        <dbReference type="Proteomes" id="UP000602442"/>
    </source>
</evidence>
<dbReference type="Gene3D" id="1.25.40.10">
    <property type="entry name" value="Tetratricopeptide repeat domain"/>
    <property type="match status" value="2"/>
</dbReference>
<dbReference type="PANTHER" id="PTHR12558">
    <property type="entry name" value="CELL DIVISION CYCLE 16,23,27"/>
    <property type="match status" value="1"/>
</dbReference>
<sequence length="540" mass="57502">MKIRSFLLASALAVTVSACGVLDDADPLETGLSAYEERDYQTARISLANAMNAENADPRAAEFYARTLLELGDGRSAERILAMLEERADPPADLAALQAHAALLQNDFDAALELAETAGDTALAHWVAIQALGQSDRFDEALALADSATEAHPDDARLLALRGAMALSQRQPALAKEMADRALASDAESLEGLLLAGQLRLMRSDYGAAQEFYERAATEHPSSMRARFAIAAVEADLGDFDAADAHLQAILDISPSHPLALLLQARLAFAQGDLDDANDIIQSAEAEIGAIPQGRLLMGEIAYLRGFPSLAIAHLQDFLGQMPGHQHASTLLASALMEEGEMEEAWAIAVPLADSATATPQLLALASTLVQERGEEDRFAARLAPGDLPDDFADRASAAQRALNAGNDEEADRLYSSLIEDGGERIAVIMNNGALAALEAGRNAEALQRARAAHALAPRDPRVRDTLGWVLLENGQAAAGLEHLSAAIEGAPGNLQIRWHYANALVANGRNAEARTIIRGIREFATSDQRAAMDALLERI</sequence>
<feature type="chain" id="PRO_5047368652" evidence="1">
    <location>
        <begin position="19"/>
        <end position="540"/>
    </location>
</feature>